<protein>
    <submittedName>
        <fullName evidence="2">Uncharacterized protein</fullName>
    </submittedName>
</protein>
<sequence length="71" mass="7724">MHSHPGQVTLPSTSSSDGLHTSGLVLVELSAPPPEIQAWNHILLDVPSELRLAEDPRMRLRARRPVEVGPA</sequence>
<feature type="compositionally biased region" description="Polar residues" evidence="1">
    <location>
        <begin position="9"/>
        <end position="19"/>
    </location>
</feature>
<accession>A0A6A6FPY9</accession>
<evidence type="ECO:0000256" key="1">
    <source>
        <dbReference type="SAM" id="MobiDB-lite"/>
    </source>
</evidence>
<gene>
    <name evidence="2" type="ORF">CERZMDRAFT_94898</name>
</gene>
<reference evidence="2" key="1">
    <citation type="journal article" date="2020" name="Stud. Mycol.">
        <title>101 Dothideomycetes genomes: a test case for predicting lifestyles and emergence of pathogens.</title>
        <authorList>
            <person name="Haridas S."/>
            <person name="Albert R."/>
            <person name="Binder M."/>
            <person name="Bloem J."/>
            <person name="Labutti K."/>
            <person name="Salamov A."/>
            <person name="Andreopoulos B."/>
            <person name="Baker S."/>
            <person name="Barry K."/>
            <person name="Bills G."/>
            <person name="Bluhm B."/>
            <person name="Cannon C."/>
            <person name="Castanera R."/>
            <person name="Culley D."/>
            <person name="Daum C."/>
            <person name="Ezra D."/>
            <person name="Gonzalez J."/>
            <person name="Henrissat B."/>
            <person name="Kuo A."/>
            <person name="Liang C."/>
            <person name="Lipzen A."/>
            <person name="Lutzoni F."/>
            <person name="Magnuson J."/>
            <person name="Mondo S."/>
            <person name="Nolan M."/>
            <person name="Ohm R."/>
            <person name="Pangilinan J."/>
            <person name="Park H.-J."/>
            <person name="Ramirez L."/>
            <person name="Alfaro M."/>
            <person name="Sun H."/>
            <person name="Tritt A."/>
            <person name="Yoshinaga Y."/>
            <person name="Zwiers L.-H."/>
            <person name="Turgeon B."/>
            <person name="Goodwin S."/>
            <person name="Spatafora J."/>
            <person name="Crous P."/>
            <person name="Grigoriev I."/>
        </authorList>
    </citation>
    <scope>NUCLEOTIDE SEQUENCE</scope>
    <source>
        <strain evidence="2">SCOH1-5</strain>
    </source>
</reference>
<evidence type="ECO:0000313" key="2">
    <source>
        <dbReference type="EMBL" id="KAF2215493.1"/>
    </source>
</evidence>
<dbReference type="AlphaFoldDB" id="A0A6A6FPY9"/>
<feature type="region of interest" description="Disordered" evidence="1">
    <location>
        <begin position="1"/>
        <end position="20"/>
    </location>
</feature>
<organism evidence="2 3">
    <name type="scientific">Cercospora zeae-maydis SCOH1-5</name>
    <dbReference type="NCBI Taxonomy" id="717836"/>
    <lineage>
        <taxon>Eukaryota</taxon>
        <taxon>Fungi</taxon>
        <taxon>Dikarya</taxon>
        <taxon>Ascomycota</taxon>
        <taxon>Pezizomycotina</taxon>
        <taxon>Dothideomycetes</taxon>
        <taxon>Dothideomycetidae</taxon>
        <taxon>Mycosphaerellales</taxon>
        <taxon>Mycosphaerellaceae</taxon>
        <taxon>Cercospora</taxon>
    </lineage>
</organism>
<evidence type="ECO:0000313" key="3">
    <source>
        <dbReference type="Proteomes" id="UP000799539"/>
    </source>
</evidence>
<dbReference type="EMBL" id="ML992666">
    <property type="protein sequence ID" value="KAF2215493.1"/>
    <property type="molecule type" value="Genomic_DNA"/>
</dbReference>
<dbReference type="Proteomes" id="UP000799539">
    <property type="component" value="Unassembled WGS sequence"/>
</dbReference>
<keyword evidence="3" id="KW-1185">Reference proteome</keyword>
<name>A0A6A6FPY9_9PEZI</name>
<proteinExistence type="predicted"/>